<protein>
    <recommendedName>
        <fullName evidence="5">Thaumatin-like protein</fullName>
    </recommendedName>
</protein>
<dbReference type="PROSITE" id="PS51367">
    <property type="entry name" value="THAUMATIN_2"/>
    <property type="match status" value="1"/>
</dbReference>
<dbReference type="PIRSF" id="PIRSF002703">
    <property type="entry name" value="Thaumatin"/>
    <property type="match status" value="1"/>
</dbReference>
<evidence type="ECO:0000256" key="2">
    <source>
        <dbReference type="SAM" id="SignalP"/>
    </source>
</evidence>
<keyword evidence="2" id="KW-0732">Signal</keyword>
<dbReference type="PANTHER" id="PTHR31013:SF2">
    <property type="entry name" value="THAUMATIN-LIKE PROTEIN"/>
    <property type="match status" value="1"/>
</dbReference>
<feature type="signal peptide" evidence="2">
    <location>
        <begin position="1"/>
        <end position="32"/>
    </location>
</feature>
<dbReference type="PANTHER" id="PTHR31013">
    <property type="entry name" value="THAUMATIN FAMILY PROTEIN-RELATED"/>
    <property type="match status" value="1"/>
</dbReference>
<dbReference type="PROSITE" id="PS51257">
    <property type="entry name" value="PROKAR_LIPOPROTEIN"/>
    <property type="match status" value="1"/>
</dbReference>
<evidence type="ECO:0008006" key="5">
    <source>
        <dbReference type="Google" id="ProtNLM"/>
    </source>
</evidence>
<dbReference type="SMART" id="SM00205">
    <property type="entry name" value="THN"/>
    <property type="match status" value="1"/>
</dbReference>
<evidence type="ECO:0000313" key="4">
    <source>
        <dbReference type="Proteomes" id="UP000822688"/>
    </source>
</evidence>
<gene>
    <name evidence="3" type="ORF">KC19_8G096500</name>
</gene>
<name>A0A8T0H0C2_CERPU</name>
<feature type="disulfide bond" evidence="1">
    <location>
        <begin position="147"/>
        <end position="198"/>
    </location>
</feature>
<dbReference type="Gene3D" id="2.60.110.10">
    <property type="entry name" value="Thaumatin"/>
    <property type="match status" value="1"/>
</dbReference>
<dbReference type="InterPro" id="IPR037176">
    <property type="entry name" value="Osmotin/thaumatin-like_sf"/>
</dbReference>
<keyword evidence="4" id="KW-1185">Reference proteome</keyword>
<keyword evidence="1" id="KW-1015">Disulfide bond</keyword>
<evidence type="ECO:0000256" key="1">
    <source>
        <dbReference type="PIRSR" id="PIRSR002703-1"/>
    </source>
</evidence>
<dbReference type="SUPFAM" id="SSF49870">
    <property type="entry name" value="Osmotin, thaumatin-like protein"/>
    <property type="match status" value="1"/>
</dbReference>
<feature type="chain" id="PRO_5035866922" description="Thaumatin-like protein" evidence="2">
    <location>
        <begin position="33"/>
        <end position="227"/>
    </location>
</feature>
<comment type="caution">
    <text evidence="3">The sequence shown here is derived from an EMBL/GenBank/DDBJ whole genome shotgun (WGS) entry which is preliminary data.</text>
</comment>
<dbReference type="InterPro" id="IPR001938">
    <property type="entry name" value="Thaumatin"/>
</dbReference>
<dbReference type="PRINTS" id="PR00347">
    <property type="entry name" value="THAUMATIN"/>
</dbReference>
<dbReference type="EMBL" id="CM026429">
    <property type="protein sequence ID" value="KAG0564257.1"/>
    <property type="molecule type" value="Genomic_DNA"/>
</dbReference>
<reference evidence="3" key="1">
    <citation type="submission" date="2020-06" db="EMBL/GenBank/DDBJ databases">
        <title>WGS assembly of Ceratodon purpureus strain R40.</title>
        <authorList>
            <person name="Carey S.B."/>
            <person name="Jenkins J."/>
            <person name="Shu S."/>
            <person name="Lovell J.T."/>
            <person name="Sreedasyam A."/>
            <person name="Maumus F."/>
            <person name="Tiley G.P."/>
            <person name="Fernandez-Pozo N."/>
            <person name="Barry K."/>
            <person name="Chen C."/>
            <person name="Wang M."/>
            <person name="Lipzen A."/>
            <person name="Daum C."/>
            <person name="Saski C.A."/>
            <person name="Payton A.C."/>
            <person name="Mcbreen J.C."/>
            <person name="Conrad R.E."/>
            <person name="Kollar L.M."/>
            <person name="Olsson S."/>
            <person name="Huttunen S."/>
            <person name="Landis J.B."/>
            <person name="Wickett N.J."/>
            <person name="Johnson M.G."/>
            <person name="Rensing S.A."/>
            <person name="Grimwood J."/>
            <person name="Schmutz J."/>
            <person name="Mcdaniel S.F."/>
        </authorList>
    </citation>
    <scope>NUCLEOTIDE SEQUENCE</scope>
    <source>
        <strain evidence="3">R40</strain>
    </source>
</reference>
<evidence type="ECO:0000313" key="3">
    <source>
        <dbReference type="EMBL" id="KAG0564257.1"/>
    </source>
</evidence>
<sequence>MSLKLMFGRSPSMTLLVQLAAIVLVALSCVNGAKIDIINNCLVVKTICVTNRDAPVTCYVLNAGGAIKTIDVPAKWEAGVIWGFNGNSGSVSLGIAAKPQANLAEITVGAADGNDYYDISNVNAYNLPMRIAVKQIAGGGTPSGAHCTSIVCNIPYNDLPTFCKAPNKLTGAPGNGCYNTDGTGNVATDGTRAFKARCPSSYSYSKDDVGAVFNCNTGSNYQVVFCP</sequence>
<proteinExistence type="predicted"/>
<dbReference type="Pfam" id="PF00314">
    <property type="entry name" value="Thaumatin"/>
    <property type="match status" value="1"/>
</dbReference>
<dbReference type="AlphaFoldDB" id="A0A8T0H0C2"/>
<accession>A0A8T0H0C2</accession>
<organism evidence="3 4">
    <name type="scientific">Ceratodon purpureus</name>
    <name type="common">Fire moss</name>
    <name type="synonym">Dicranum purpureum</name>
    <dbReference type="NCBI Taxonomy" id="3225"/>
    <lineage>
        <taxon>Eukaryota</taxon>
        <taxon>Viridiplantae</taxon>
        <taxon>Streptophyta</taxon>
        <taxon>Embryophyta</taxon>
        <taxon>Bryophyta</taxon>
        <taxon>Bryophytina</taxon>
        <taxon>Bryopsida</taxon>
        <taxon>Dicranidae</taxon>
        <taxon>Pseudoditrichales</taxon>
        <taxon>Ditrichaceae</taxon>
        <taxon>Ceratodon</taxon>
    </lineage>
</organism>
<dbReference type="Proteomes" id="UP000822688">
    <property type="component" value="Chromosome 8"/>
</dbReference>